<dbReference type="InterPro" id="IPR010354">
    <property type="entry name" value="Oleate_hydratase"/>
</dbReference>
<evidence type="ECO:0000313" key="1">
    <source>
        <dbReference type="EMBL" id="KAE8142324.1"/>
    </source>
</evidence>
<dbReference type="GO" id="GO:0006631">
    <property type="term" value="P:fatty acid metabolic process"/>
    <property type="evidence" value="ECO:0007669"/>
    <property type="project" value="InterPro"/>
</dbReference>
<reference evidence="1 2" key="1">
    <citation type="submission" date="2019-04" db="EMBL/GenBank/DDBJ databases">
        <title>Friends and foes A comparative genomics study of 23 Aspergillus species from section Flavi.</title>
        <authorList>
            <consortium name="DOE Joint Genome Institute"/>
            <person name="Kjaerbolling I."/>
            <person name="Vesth T."/>
            <person name="Frisvad J.C."/>
            <person name="Nybo J.L."/>
            <person name="Theobald S."/>
            <person name="Kildgaard S."/>
            <person name="Isbrandt T."/>
            <person name="Kuo A."/>
            <person name="Sato A."/>
            <person name="Lyhne E.K."/>
            <person name="Kogle M.E."/>
            <person name="Wiebenga A."/>
            <person name="Kun R.S."/>
            <person name="Lubbers R.J."/>
            <person name="Makela M.R."/>
            <person name="Barry K."/>
            <person name="Chovatia M."/>
            <person name="Clum A."/>
            <person name="Daum C."/>
            <person name="Haridas S."/>
            <person name="He G."/>
            <person name="LaButti K."/>
            <person name="Lipzen A."/>
            <person name="Mondo S."/>
            <person name="Riley R."/>
            <person name="Salamov A."/>
            <person name="Simmons B.A."/>
            <person name="Magnuson J.K."/>
            <person name="Henrissat B."/>
            <person name="Mortensen U.H."/>
            <person name="Larsen T.O."/>
            <person name="Devries R.P."/>
            <person name="Grigoriev I.V."/>
            <person name="Machida M."/>
            <person name="Baker S.E."/>
            <person name="Andersen M.R."/>
        </authorList>
    </citation>
    <scope>NUCLEOTIDE SEQUENCE [LARGE SCALE GENOMIC DNA]</scope>
    <source>
        <strain evidence="1 2">CBS 117625</strain>
    </source>
</reference>
<proteinExistence type="predicted"/>
<dbReference type="Pfam" id="PF06100">
    <property type="entry name" value="MCRA"/>
    <property type="match status" value="1"/>
</dbReference>
<dbReference type="PANTHER" id="PTHR37417">
    <property type="entry name" value="67 KDA MYOSIN-CROSS-REACTIVE ANTIGEN FAMILY PROTEIN (AFU_ORTHOLOGUE AFUA_5G09970)"/>
    <property type="match status" value="1"/>
</dbReference>
<dbReference type="Proteomes" id="UP000325672">
    <property type="component" value="Unassembled WGS sequence"/>
</dbReference>
<name>A0A5N6T7G9_ASPPS</name>
<dbReference type="InterPro" id="IPR036188">
    <property type="entry name" value="FAD/NAD-bd_sf"/>
</dbReference>
<gene>
    <name evidence="1" type="ORF">BDV38DRAFT_278490</name>
</gene>
<organism evidence="1 2">
    <name type="scientific">Aspergillus pseudotamarii</name>
    <dbReference type="NCBI Taxonomy" id="132259"/>
    <lineage>
        <taxon>Eukaryota</taxon>
        <taxon>Fungi</taxon>
        <taxon>Dikarya</taxon>
        <taxon>Ascomycota</taxon>
        <taxon>Pezizomycotina</taxon>
        <taxon>Eurotiomycetes</taxon>
        <taxon>Eurotiomycetidae</taxon>
        <taxon>Eurotiales</taxon>
        <taxon>Aspergillaceae</taxon>
        <taxon>Aspergillus</taxon>
        <taxon>Aspergillus subgen. Circumdati</taxon>
    </lineage>
</organism>
<dbReference type="Gene3D" id="3.50.50.60">
    <property type="entry name" value="FAD/NAD(P)-binding domain"/>
    <property type="match status" value="3"/>
</dbReference>
<dbReference type="RefSeq" id="XP_031918387.1">
    <property type="nucleotide sequence ID" value="XM_032058736.1"/>
</dbReference>
<evidence type="ECO:0000313" key="2">
    <source>
        <dbReference type="Proteomes" id="UP000325672"/>
    </source>
</evidence>
<dbReference type="EMBL" id="ML743555">
    <property type="protein sequence ID" value="KAE8142324.1"/>
    <property type="molecule type" value="Genomic_DNA"/>
</dbReference>
<protein>
    <submittedName>
        <fullName evidence="1">67 kDa myosin-cross-reactive antigen family protein</fullName>
    </submittedName>
</protein>
<dbReference type="OrthoDB" id="545169at2759"/>
<dbReference type="GeneID" id="43642946"/>
<accession>A0A5N6T7G9</accession>
<dbReference type="PANTHER" id="PTHR37417:SF4">
    <property type="entry name" value="67 KDA MYOSIN-CROSS-REACTIVE ANTIGEN FAMILY PROTEIN (AFU_ORTHOLOGUE AFUA_3G03570)"/>
    <property type="match status" value="1"/>
</dbReference>
<dbReference type="AlphaFoldDB" id="A0A5N6T7G9"/>
<keyword evidence="2" id="KW-1185">Reference proteome</keyword>
<dbReference type="SUPFAM" id="SSF51905">
    <property type="entry name" value="FAD/NAD(P)-binding domain"/>
    <property type="match status" value="1"/>
</dbReference>
<dbReference type="GO" id="GO:0050151">
    <property type="term" value="F:oleate hydratase activity"/>
    <property type="evidence" value="ECO:0007669"/>
    <property type="project" value="InterPro"/>
</dbReference>
<sequence length="538" mass="60522">MNTNSREFKRDAQSVQAWLVGNGVASLAAALYLIREGNIPGSNIHILDLHPGFEGEMATLGDAESGFFLPYQCLPHFHGACIESLLRLVPSILDPDMSRLDDIREFDRLQQSQPEADRALGAIKLKASASETVYTAGFQVGLKHRFELVKLLLESEITLASKKINDAFDESFFETGFWVYWSTTFAFQPWHSLSEFQRHLRKYLEDIRSLKHVSGSIKTRYNLFHSIVLPIIAYLRDRNVDFRFNIEVSDIRFYPESDPATVFEIALVKDGEECLVSLDPDDICLVDLGFSRSGAVYGTNVASPPFLSSNWEDLLMREWRLWQGLSRKSSKFGNPVNFLSRALESGIETFTTTVQGTDFMRLYDKLTYEPAGTSDTLSLTDSNWLITISVPHHPVFPSQPADRHIVCGYALSPAREGNFVKKPMFACSGTEVFTEVLSHLGFPLQPILAKSITIPCGMPLGTAPFLTRSNHDRPKVIPHVTTNIACLGQFTELPDETTLSIEYSVRSAQQAVYTLLDLPRSPPRVKKNILWEIFDILV</sequence>
<dbReference type="GO" id="GO:0071949">
    <property type="term" value="F:FAD binding"/>
    <property type="evidence" value="ECO:0007669"/>
    <property type="project" value="InterPro"/>
</dbReference>